<gene>
    <name evidence="3" type="ORF">KTH90_24380</name>
</gene>
<dbReference type="PANTHER" id="PTHR42715:SF10">
    <property type="entry name" value="BETA-GLUCOSIDASE"/>
    <property type="match status" value="1"/>
</dbReference>
<comment type="caution">
    <text evidence="3">The sequence shown here is derived from an EMBL/GenBank/DDBJ whole genome shotgun (WGS) entry which is preliminary data.</text>
</comment>
<reference evidence="3 4" key="1">
    <citation type="submission" date="2021-06" db="EMBL/GenBank/DDBJ databases">
        <title>Description of novel taxa of the family Lachnospiraceae.</title>
        <authorList>
            <person name="Chaplin A.V."/>
            <person name="Sokolova S.R."/>
            <person name="Pikina A.P."/>
            <person name="Korzhanova M."/>
            <person name="Belova V."/>
            <person name="Korostin D."/>
            <person name="Efimov B.A."/>
        </authorList>
    </citation>
    <scope>NUCLEOTIDE SEQUENCE [LARGE SCALE GENOMIC DNA]</scope>
    <source>
        <strain evidence="3 4">ASD4241</strain>
    </source>
</reference>
<dbReference type="Proteomes" id="UP001314681">
    <property type="component" value="Unassembled WGS sequence"/>
</dbReference>
<evidence type="ECO:0000313" key="3">
    <source>
        <dbReference type="EMBL" id="MBU9729132.1"/>
    </source>
</evidence>
<dbReference type="PANTHER" id="PTHR42715">
    <property type="entry name" value="BETA-GLUCOSIDASE"/>
    <property type="match status" value="1"/>
</dbReference>
<sequence>MDVERIPSQMTLEEKAGLCSGEDAWSTKAVERLGIPAVKVSDGPHGLRVQCENDNNLFREAQEAVCFPNGCALAASFDKDLIKQVGDAIGREAQALGSQTVLGPAVNQCQLVKLIGYSIYEGLTKI</sequence>
<name>A0ABS6KF27_9FIRM</name>
<comment type="similarity">
    <text evidence="1">Belongs to the glycosyl hydrolase 3 family.</text>
</comment>
<dbReference type="InterPro" id="IPR017853">
    <property type="entry name" value="GH"/>
</dbReference>
<evidence type="ECO:0000313" key="4">
    <source>
        <dbReference type="Proteomes" id="UP001314681"/>
    </source>
</evidence>
<dbReference type="InterPro" id="IPR001764">
    <property type="entry name" value="Glyco_hydro_3_N"/>
</dbReference>
<dbReference type="PRINTS" id="PR00133">
    <property type="entry name" value="GLHYDRLASE3"/>
</dbReference>
<evidence type="ECO:0000256" key="1">
    <source>
        <dbReference type="ARBA" id="ARBA00005336"/>
    </source>
</evidence>
<dbReference type="InterPro" id="IPR050288">
    <property type="entry name" value="Cellulose_deg_GH3"/>
</dbReference>
<accession>A0ABS6KF27</accession>
<keyword evidence="2" id="KW-0378">Hydrolase</keyword>
<evidence type="ECO:0000256" key="2">
    <source>
        <dbReference type="ARBA" id="ARBA00022801"/>
    </source>
</evidence>
<dbReference type="SUPFAM" id="SSF51445">
    <property type="entry name" value="(Trans)glycosidases"/>
    <property type="match status" value="1"/>
</dbReference>
<protein>
    <recommendedName>
        <fullName evidence="5">Beta-glucosidase</fullName>
    </recommendedName>
</protein>
<proteinExistence type="inferred from homology"/>
<organism evidence="3 4">
    <name type="scientific">Diplocloster modestus</name>
    <dbReference type="NCBI Taxonomy" id="2850322"/>
    <lineage>
        <taxon>Bacteria</taxon>
        <taxon>Bacillati</taxon>
        <taxon>Bacillota</taxon>
        <taxon>Clostridia</taxon>
        <taxon>Lachnospirales</taxon>
        <taxon>Lachnospiraceae</taxon>
        <taxon>Diplocloster</taxon>
    </lineage>
</organism>
<dbReference type="Gene3D" id="3.20.20.300">
    <property type="entry name" value="Glycoside hydrolase, family 3, N-terminal domain"/>
    <property type="match status" value="1"/>
</dbReference>
<dbReference type="EMBL" id="JAHQCX010000029">
    <property type="protein sequence ID" value="MBU9729132.1"/>
    <property type="molecule type" value="Genomic_DNA"/>
</dbReference>
<keyword evidence="4" id="KW-1185">Reference proteome</keyword>
<dbReference type="RefSeq" id="WP_238727604.1">
    <property type="nucleotide sequence ID" value="NZ_JAHQCX010000029.1"/>
</dbReference>
<dbReference type="InterPro" id="IPR036962">
    <property type="entry name" value="Glyco_hydro_3_N_sf"/>
</dbReference>
<evidence type="ECO:0008006" key="5">
    <source>
        <dbReference type="Google" id="ProtNLM"/>
    </source>
</evidence>